<comment type="caution">
    <text evidence="1">The sequence shown here is derived from an EMBL/GenBank/DDBJ whole genome shotgun (WGS) entry which is preliminary data.</text>
</comment>
<evidence type="ECO:0000313" key="2">
    <source>
        <dbReference type="Proteomes" id="UP001139981"/>
    </source>
</evidence>
<sequence length="108" mass="11666">MRSFIILALLSLLVAVAQAGPDFVTFINKAYQKVSGAEFQTYWGSPAGACININKAFDNSKTIIITQGRSVELFSGSNCKDKYKTSPATSSRPAFLGHAIKSFKVGKK</sequence>
<gene>
    <name evidence="1" type="ORF">IWW38_003273</name>
</gene>
<dbReference type="EMBL" id="JANBVB010000764">
    <property type="protein sequence ID" value="KAJ2892301.1"/>
    <property type="molecule type" value="Genomic_DNA"/>
</dbReference>
<organism evidence="1 2">
    <name type="scientific">Coemansia aciculifera</name>
    <dbReference type="NCBI Taxonomy" id="417176"/>
    <lineage>
        <taxon>Eukaryota</taxon>
        <taxon>Fungi</taxon>
        <taxon>Fungi incertae sedis</taxon>
        <taxon>Zoopagomycota</taxon>
        <taxon>Kickxellomycotina</taxon>
        <taxon>Kickxellomycetes</taxon>
        <taxon>Kickxellales</taxon>
        <taxon>Kickxellaceae</taxon>
        <taxon>Coemansia</taxon>
    </lineage>
</organism>
<proteinExistence type="predicted"/>
<reference evidence="1" key="1">
    <citation type="submission" date="2022-07" db="EMBL/GenBank/DDBJ databases">
        <title>Phylogenomic reconstructions and comparative analyses of Kickxellomycotina fungi.</title>
        <authorList>
            <person name="Reynolds N.K."/>
            <person name="Stajich J.E."/>
            <person name="Barry K."/>
            <person name="Grigoriev I.V."/>
            <person name="Crous P."/>
            <person name="Smith M.E."/>
        </authorList>
    </citation>
    <scope>NUCLEOTIDE SEQUENCE</scope>
    <source>
        <strain evidence="1">CBS 190363</strain>
    </source>
</reference>
<evidence type="ECO:0000313" key="1">
    <source>
        <dbReference type="EMBL" id="KAJ2892301.1"/>
    </source>
</evidence>
<protein>
    <submittedName>
        <fullName evidence="1">Uncharacterized protein</fullName>
    </submittedName>
</protein>
<dbReference type="Proteomes" id="UP001139981">
    <property type="component" value="Unassembled WGS sequence"/>
</dbReference>
<keyword evidence="2" id="KW-1185">Reference proteome</keyword>
<accession>A0ACC1M268</accession>
<name>A0ACC1M268_9FUNG</name>